<dbReference type="AlphaFoldDB" id="A0AAE3YQM5"/>
<keyword evidence="2" id="KW-1185">Reference proteome</keyword>
<reference evidence="1" key="1">
    <citation type="submission" date="2023-07" db="EMBL/GenBank/DDBJ databases">
        <title>Sequencing the genomes of 1000 actinobacteria strains.</title>
        <authorList>
            <person name="Klenk H.-P."/>
        </authorList>
    </citation>
    <scope>NUCLEOTIDE SEQUENCE</scope>
    <source>
        <strain evidence="1">DSM 44707</strain>
    </source>
</reference>
<protein>
    <submittedName>
        <fullName evidence="1">Uncharacterized protein</fullName>
    </submittedName>
</protein>
<accession>A0AAE3YQM5</accession>
<evidence type="ECO:0000313" key="2">
    <source>
        <dbReference type="Proteomes" id="UP001183643"/>
    </source>
</evidence>
<dbReference type="Proteomes" id="UP001183643">
    <property type="component" value="Unassembled WGS sequence"/>
</dbReference>
<dbReference type="EMBL" id="JAVDYB010000001">
    <property type="protein sequence ID" value="MDR7278029.1"/>
    <property type="molecule type" value="Genomic_DNA"/>
</dbReference>
<name>A0AAE3YQM5_9ACTN</name>
<gene>
    <name evidence="1" type="ORF">J2S41_004807</name>
</gene>
<organism evidence="1 2">
    <name type="scientific">Catenuloplanes atrovinosus</name>
    <dbReference type="NCBI Taxonomy" id="137266"/>
    <lineage>
        <taxon>Bacteria</taxon>
        <taxon>Bacillati</taxon>
        <taxon>Actinomycetota</taxon>
        <taxon>Actinomycetes</taxon>
        <taxon>Micromonosporales</taxon>
        <taxon>Micromonosporaceae</taxon>
        <taxon>Catenuloplanes</taxon>
    </lineage>
</organism>
<evidence type="ECO:0000313" key="1">
    <source>
        <dbReference type="EMBL" id="MDR7278029.1"/>
    </source>
</evidence>
<comment type="caution">
    <text evidence="1">The sequence shown here is derived from an EMBL/GenBank/DDBJ whole genome shotgun (WGS) entry which is preliminary data.</text>
</comment>
<proteinExistence type="predicted"/>
<sequence length="34" mass="3452">MLSPPASAGLTATRGRGFGSVIVPVLPWARDLTG</sequence>